<proteinExistence type="predicted"/>
<feature type="transmembrane region" description="Helical" evidence="4">
    <location>
        <begin position="52"/>
        <end position="71"/>
    </location>
</feature>
<evidence type="ECO:0000313" key="7">
    <source>
        <dbReference type="Proteomes" id="UP000001947"/>
    </source>
</evidence>
<dbReference type="eggNOG" id="COG4191">
    <property type="taxonomic scope" value="Bacteria"/>
</dbReference>
<dbReference type="STRING" id="203122.Sde_1089"/>
<feature type="transmembrane region" description="Helical" evidence="4">
    <location>
        <begin position="77"/>
        <end position="98"/>
    </location>
</feature>
<dbReference type="EMBL" id="CP000282">
    <property type="protein sequence ID" value="ABD80351.1"/>
    <property type="molecule type" value="Genomic_DNA"/>
</dbReference>
<feature type="transmembrane region" description="Helical" evidence="4">
    <location>
        <begin position="189"/>
        <end position="208"/>
    </location>
</feature>
<dbReference type="InterPro" id="IPR036890">
    <property type="entry name" value="HATPase_C_sf"/>
</dbReference>
<keyword evidence="4" id="KW-1133">Transmembrane helix</keyword>
<dbReference type="AlphaFoldDB" id="Q21LS8"/>
<dbReference type="HOGENOM" id="CLU_444029_0_0_6"/>
<keyword evidence="4" id="KW-0472">Membrane</keyword>
<sequence>MAISSLVLICGTTRVKRIAVKKATSKEHKAMAPQSEQILREQVAILYQQNTAMVVVNLAVAGLLIYGFSPIAPQPLLIGWGLMMLTVCAIRVSFWLMYRIRKHNEFSRFYADLFVFGCALSGIVWASASIMFFQPDTVQYQIFMFFVLTGMAAGSLTSLYAYAPAFYAFFLTSFIPMMIWLVLSGSKAQTTLAAFCLIFILGLSYMYMRLNRSLLASLTLRTKNKELEEQVSNLEQQAEITANNQQRLIELADTNLRPTLHTLSLMVNTFSEANSEQQQRTLATIKSHLNRLNFKFEALQDIAMLEANIIKPEAHSFRVQELMENLAEVFAPVAQKKGLSLAVETADLLVHSDPLILENALRYFVCQSLRQSTTGEITLACHVENSQVVLEIRNSDKHSAAPGTKLKSEVDTVLAMVNQLAELLGHKTESNSYPGLGSVFRVYLPFANSSNNQQPLHLLPVTSTAPDIAPKTVIALVEPDKVAREYTATFYRERGCDVIAEESTQKLLAELKDSELKPNTIIVDAGFDNTATALAELAQIKKVIGKPTNHNYLTTTNKSMKAKQLQLEDNVTILVKPLGEALLNSLMRAGGAGKISLKQEINTKQLFIHTSHHVD</sequence>
<reference evidence="6 7" key="1">
    <citation type="journal article" date="2008" name="PLoS Genet.">
        <title>Complete genome sequence of the complex carbohydrate-degrading marine bacterium, Saccharophagus degradans strain 2-40 T.</title>
        <authorList>
            <person name="Weiner R.M."/>
            <person name="Taylor L.E.II."/>
            <person name="Henrissat B."/>
            <person name="Hauser L."/>
            <person name="Land M."/>
            <person name="Coutinho P.M."/>
            <person name="Rancurel C."/>
            <person name="Saunders E.H."/>
            <person name="Longmire A.G."/>
            <person name="Zhang H."/>
            <person name="Bayer E.A."/>
            <person name="Gilbert H.J."/>
            <person name="Larimer F."/>
            <person name="Zhulin I.B."/>
            <person name="Ekborg N.A."/>
            <person name="Lamed R."/>
            <person name="Richardson P.M."/>
            <person name="Borovok I."/>
            <person name="Hutcheson S."/>
        </authorList>
    </citation>
    <scope>NUCLEOTIDE SEQUENCE [LARGE SCALE GENOMIC DNA]</scope>
    <source>
        <strain evidence="7">2-40 / ATCC 43961 / DSM 17024</strain>
    </source>
</reference>
<keyword evidence="3" id="KW-0175">Coiled coil</keyword>
<keyword evidence="6" id="KW-0418">Kinase</keyword>
<protein>
    <submittedName>
        <fullName evidence="6">Signal transduction histidine kinase-like protein</fullName>
    </submittedName>
</protein>
<dbReference type="SUPFAM" id="SSF55874">
    <property type="entry name" value="ATPase domain of HSP90 chaperone/DNA topoisomerase II/histidine kinase"/>
    <property type="match status" value="1"/>
</dbReference>
<dbReference type="Gene3D" id="3.30.565.10">
    <property type="entry name" value="Histidine kinase-like ATPase, C-terminal domain"/>
    <property type="match status" value="1"/>
</dbReference>
<evidence type="ECO:0000259" key="5">
    <source>
        <dbReference type="PROSITE" id="PS50109"/>
    </source>
</evidence>
<dbReference type="KEGG" id="sde:Sde_1089"/>
<evidence type="ECO:0000256" key="4">
    <source>
        <dbReference type="SAM" id="Phobius"/>
    </source>
</evidence>
<evidence type="ECO:0000313" key="6">
    <source>
        <dbReference type="EMBL" id="ABD80351.1"/>
    </source>
</evidence>
<dbReference type="InterPro" id="IPR005467">
    <property type="entry name" value="His_kinase_dom"/>
</dbReference>
<feature type="coiled-coil region" evidence="3">
    <location>
        <begin position="217"/>
        <end position="244"/>
    </location>
</feature>
<gene>
    <name evidence="6" type="ordered locus">Sde_1089</name>
</gene>
<keyword evidence="7" id="KW-1185">Reference proteome</keyword>
<dbReference type="PANTHER" id="PTHR45339">
    <property type="entry name" value="HYBRID SIGNAL TRANSDUCTION HISTIDINE KINASE J"/>
    <property type="match status" value="1"/>
</dbReference>
<evidence type="ECO:0000256" key="3">
    <source>
        <dbReference type="SAM" id="Coils"/>
    </source>
</evidence>
<organism evidence="6 7">
    <name type="scientific">Saccharophagus degradans (strain 2-40 / ATCC 43961 / DSM 17024)</name>
    <dbReference type="NCBI Taxonomy" id="203122"/>
    <lineage>
        <taxon>Bacteria</taxon>
        <taxon>Pseudomonadati</taxon>
        <taxon>Pseudomonadota</taxon>
        <taxon>Gammaproteobacteria</taxon>
        <taxon>Cellvibrionales</taxon>
        <taxon>Cellvibrionaceae</taxon>
        <taxon>Saccharophagus</taxon>
    </lineage>
</organism>
<dbReference type="GO" id="GO:0016301">
    <property type="term" value="F:kinase activity"/>
    <property type="evidence" value="ECO:0007669"/>
    <property type="project" value="UniProtKB-KW"/>
</dbReference>
<keyword evidence="6" id="KW-0808">Transferase</keyword>
<dbReference type="Proteomes" id="UP000001947">
    <property type="component" value="Chromosome"/>
</dbReference>
<dbReference type="GO" id="GO:0000160">
    <property type="term" value="P:phosphorelay signal transduction system"/>
    <property type="evidence" value="ECO:0007669"/>
    <property type="project" value="UniProtKB-KW"/>
</dbReference>
<name>Q21LS8_SACD2</name>
<feature type="domain" description="Histidine kinase" evidence="5">
    <location>
        <begin position="251"/>
        <end position="448"/>
    </location>
</feature>
<evidence type="ECO:0000256" key="2">
    <source>
        <dbReference type="ARBA" id="ARBA00023012"/>
    </source>
</evidence>
<keyword evidence="1" id="KW-0597">Phosphoprotein</keyword>
<evidence type="ECO:0000256" key="1">
    <source>
        <dbReference type="ARBA" id="ARBA00022553"/>
    </source>
</evidence>
<keyword evidence="2" id="KW-0902">Two-component regulatory system</keyword>
<dbReference type="PROSITE" id="PS50109">
    <property type="entry name" value="HIS_KIN"/>
    <property type="match status" value="1"/>
</dbReference>
<feature type="transmembrane region" description="Helical" evidence="4">
    <location>
        <begin position="110"/>
        <end position="132"/>
    </location>
</feature>
<feature type="transmembrane region" description="Helical" evidence="4">
    <location>
        <begin position="166"/>
        <end position="183"/>
    </location>
</feature>
<keyword evidence="4" id="KW-0812">Transmembrane</keyword>
<dbReference type="PANTHER" id="PTHR45339:SF1">
    <property type="entry name" value="HYBRID SIGNAL TRANSDUCTION HISTIDINE KINASE J"/>
    <property type="match status" value="1"/>
</dbReference>
<accession>Q21LS8</accession>